<dbReference type="Proteomes" id="UP001566132">
    <property type="component" value="Unassembled WGS sequence"/>
</dbReference>
<feature type="domain" description="PH" evidence="2">
    <location>
        <begin position="579"/>
        <end position="687"/>
    </location>
</feature>
<organism evidence="3 4">
    <name type="scientific">Hypothenemus hampei</name>
    <name type="common">Coffee berry borer</name>
    <dbReference type="NCBI Taxonomy" id="57062"/>
    <lineage>
        <taxon>Eukaryota</taxon>
        <taxon>Metazoa</taxon>
        <taxon>Ecdysozoa</taxon>
        <taxon>Arthropoda</taxon>
        <taxon>Hexapoda</taxon>
        <taxon>Insecta</taxon>
        <taxon>Pterygota</taxon>
        <taxon>Neoptera</taxon>
        <taxon>Endopterygota</taxon>
        <taxon>Coleoptera</taxon>
        <taxon>Polyphaga</taxon>
        <taxon>Cucujiformia</taxon>
        <taxon>Curculionidae</taxon>
        <taxon>Scolytinae</taxon>
        <taxon>Hypothenemus</taxon>
    </lineage>
</organism>
<dbReference type="Gene3D" id="2.30.29.30">
    <property type="entry name" value="Pleckstrin-homology domain (PH domain)/Phosphotyrosine-binding domain (PTB)"/>
    <property type="match status" value="1"/>
</dbReference>
<evidence type="ECO:0000313" key="4">
    <source>
        <dbReference type="Proteomes" id="UP001566132"/>
    </source>
</evidence>
<dbReference type="PROSITE" id="PS50003">
    <property type="entry name" value="PH_DOMAIN"/>
    <property type="match status" value="1"/>
</dbReference>
<reference evidence="3 4" key="1">
    <citation type="submission" date="2024-05" db="EMBL/GenBank/DDBJ databases">
        <title>Genetic variation in Jamaican populations of the coffee berry borer (Hypothenemus hampei).</title>
        <authorList>
            <person name="Errbii M."/>
            <person name="Myrie A."/>
        </authorList>
    </citation>
    <scope>NUCLEOTIDE SEQUENCE [LARGE SCALE GENOMIC DNA]</scope>
    <source>
        <strain evidence="3">JA-Hopewell-2020-01-JO</strain>
        <tissue evidence="3">Whole body</tissue>
    </source>
</reference>
<feature type="region of interest" description="Disordered" evidence="1">
    <location>
        <begin position="491"/>
        <end position="510"/>
    </location>
</feature>
<keyword evidence="4" id="KW-1185">Reference proteome</keyword>
<dbReference type="SUPFAM" id="SSF50729">
    <property type="entry name" value="PH domain-like"/>
    <property type="match status" value="1"/>
</dbReference>
<name>A0ABD1EVA4_HYPHA</name>
<dbReference type="SMART" id="SM00233">
    <property type="entry name" value="PH"/>
    <property type="match status" value="1"/>
</dbReference>
<dbReference type="InterPro" id="IPR012966">
    <property type="entry name" value="AHD"/>
</dbReference>
<comment type="caution">
    <text evidence="3">The sequence shown here is derived from an EMBL/GenBank/DDBJ whole genome shotgun (WGS) entry which is preliminary data.</text>
</comment>
<sequence>MDQIKCLLKDMMCKIQDIPDIPFNTRMSEGTIRRYPDVPESVILTGRTSPEGHDSSTNGPIYDTPNELQTDVVHIQKTAAVSSSVEHVYVSDKDSVQSLSDADTKRSPRIFMGKKSMMIRTKSNEMEEPLNEDAAVVYDLVNVTEKFQDQLTNCYNRIYHRGFSRESYSSINTDYNDCGSTSIVSTPENGLGNTPKTPKFTTSSAHFPDDLQIINGEPIPMDVSAANISSICSHDETTKCEMEAFDPHKYLQNMDSTSLHSNQMDASIYHSLRPCQSLNCYEDSFLGKVNVLYSSLRKNVKKNRKVKEQIEVDATPKKLTPGRQRCQSLSPSYSTFQDIRQELFVQNGIIFQASKALALCHSENDHSSPEYVEAEKILLVASCRKEALQVVFDNGEPPDTRVQTCLGSLDIFDLIFNIKASSFDEGAPPKNYEEYFVIVLTCGKKVLASKVLIPNINGEVKEEDKTFQFKGLPTDFEISVAIYSIKIKSEERSNHNHKERRSSCPSAKGLFHSSHKVSRRDLFVDHVTSIKPSAFSFCGSSTIRCSNLKKTHFRMQHVPLSSSLEPWFTASLRTNVKFLKRTTGLLSIALDGMKRLIWDQRWCVLDGTVLRYWNYPTEEHTSDPIGTIDISALIERAESPDRSLCPRPKCLCLLVKNRDNSISRYFLAANSLNDKLRWQNDINFIFDTLEAWNYSQPEQLISSL</sequence>
<evidence type="ECO:0000259" key="2">
    <source>
        <dbReference type="PROSITE" id="PS50003"/>
    </source>
</evidence>
<dbReference type="InterPro" id="IPR051364">
    <property type="entry name" value="Cytokinesis/Rho-signaling"/>
</dbReference>
<dbReference type="PANTHER" id="PTHR21538:SF23">
    <property type="entry name" value="ANILLIN"/>
    <property type="match status" value="1"/>
</dbReference>
<dbReference type="Pfam" id="PF08174">
    <property type="entry name" value="Anillin"/>
    <property type="match status" value="1"/>
</dbReference>
<dbReference type="InterPro" id="IPR001849">
    <property type="entry name" value="PH_domain"/>
</dbReference>
<dbReference type="AlphaFoldDB" id="A0ABD1EVA4"/>
<gene>
    <name evidence="3" type="ORF">ABEB36_007157</name>
</gene>
<protein>
    <recommendedName>
        <fullName evidence="2">PH domain-containing protein</fullName>
    </recommendedName>
</protein>
<dbReference type="InterPro" id="IPR011993">
    <property type="entry name" value="PH-like_dom_sf"/>
</dbReference>
<accession>A0ABD1EVA4</accession>
<dbReference type="Pfam" id="PF00169">
    <property type="entry name" value="PH"/>
    <property type="match status" value="1"/>
</dbReference>
<evidence type="ECO:0000256" key="1">
    <source>
        <dbReference type="SAM" id="MobiDB-lite"/>
    </source>
</evidence>
<proteinExistence type="predicted"/>
<evidence type="ECO:0000313" key="3">
    <source>
        <dbReference type="EMBL" id="KAL1501927.1"/>
    </source>
</evidence>
<dbReference type="EMBL" id="JBDJPC010000005">
    <property type="protein sequence ID" value="KAL1501927.1"/>
    <property type="molecule type" value="Genomic_DNA"/>
</dbReference>
<dbReference type="PANTHER" id="PTHR21538">
    <property type="entry name" value="ANILLIN/RHOTEKIN RTKN"/>
    <property type="match status" value="1"/>
</dbReference>